<dbReference type="GO" id="GO:0005658">
    <property type="term" value="C:alpha DNA polymerase:primase complex"/>
    <property type="evidence" value="ECO:0007669"/>
    <property type="project" value="TreeGrafter"/>
</dbReference>
<dbReference type="EMBL" id="PIXR01000403">
    <property type="protein sequence ID" value="TBU06916.1"/>
    <property type="molecule type" value="Genomic_DNA"/>
</dbReference>
<organism evidence="8 9">
    <name type="scientific">Hamiltosporidium magnivora</name>
    <dbReference type="NCBI Taxonomy" id="148818"/>
    <lineage>
        <taxon>Eukaryota</taxon>
        <taxon>Fungi</taxon>
        <taxon>Fungi incertae sedis</taxon>
        <taxon>Microsporidia</taxon>
        <taxon>Dubosqiidae</taxon>
        <taxon>Hamiltosporidium</taxon>
    </lineage>
</organism>
<reference evidence="8 9" key="1">
    <citation type="submission" date="2017-12" db="EMBL/GenBank/DDBJ databases">
        <authorList>
            <person name="Pombert J.-F."/>
            <person name="Haag K.L."/>
            <person name="Ebert D."/>
        </authorList>
    </citation>
    <scope>NUCLEOTIDE SEQUENCE [LARGE SCALE GENOMIC DNA]</scope>
    <source>
        <strain evidence="8">IL-BN-2</strain>
    </source>
</reference>
<feature type="domain" description="DNA polymerase alpha subunit B OB" evidence="7">
    <location>
        <begin position="43"/>
        <end position="142"/>
    </location>
</feature>
<gene>
    <name evidence="8" type="ORF">CWI39_0403p0020</name>
</gene>
<dbReference type="InterPro" id="IPR016722">
    <property type="entry name" value="DNA_pol_alpha_bsu"/>
</dbReference>
<dbReference type="PANTHER" id="PTHR23061">
    <property type="entry name" value="DNA POLYMERASE 2 ALPHA 70 KDA SUBUNIT"/>
    <property type="match status" value="1"/>
</dbReference>
<dbReference type="GO" id="GO:0003677">
    <property type="term" value="F:DNA binding"/>
    <property type="evidence" value="ECO:0007669"/>
    <property type="project" value="InterPro"/>
</dbReference>
<evidence type="ECO:0000259" key="6">
    <source>
        <dbReference type="Pfam" id="PF04042"/>
    </source>
</evidence>
<dbReference type="Pfam" id="PF22062">
    <property type="entry name" value="OB_DPOA2"/>
    <property type="match status" value="1"/>
</dbReference>
<comment type="similarity">
    <text evidence="2">Belongs to the DNA polymerase alpha subunit B family.</text>
</comment>
<dbReference type="VEuPathDB" id="MicrosporidiaDB:CWI39_0403p0020"/>
<evidence type="ECO:0000256" key="4">
    <source>
        <dbReference type="ARBA" id="ARBA00022705"/>
    </source>
</evidence>
<dbReference type="GO" id="GO:0006270">
    <property type="term" value="P:DNA replication initiation"/>
    <property type="evidence" value="ECO:0007669"/>
    <property type="project" value="TreeGrafter"/>
</dbReference>
<dbReference type="Gene3D" id="3.60.21.60">
    <property type="match status" value="1"/>
</dbReference>
<evidence type="ECO:0000256" key="5">
    <source>
        <dbReference type="ARBA" id="ARBA00023242"/>
    </source>
</evidence>
<evidence type="ECO:0000313" key="9">
    <source>
        <dbReference type="Proteomes" id="UP000293045"/>
    </source>
</evidence>
<dbReference type="VEuPathDB" id="MicrosporidiaDB:CWI36_0077p0010"/>
<evidence type="ECO:0000259" key="7">
    <source>
        <dbReference type="Pfam" id="PF22062"/>
    </source>
</evidence>
<evidence type="ECO:0000256" key="3">
    <source>
        <dbReference type="ARBA" id="ARBA00018596"/>
    </source>
</evidence>
<sequence length="427" mass="49519">MDEKMFNILKKNKFRNNIEIRPVKIYKEENLFYLKSSDKQNYVKHRLNQMKESFKEVLNITEFHSINHQSHVSFYTIGMVLIHTSTKLTNDSLYVVSNIDDSNDVLVKLNVKYLKKYSFFPGQIIVIFGKNPNGNEIIAEEIHCIPTISYSSAVEDEENLYSKNYENGPISVCCFSGPFWNESTKFESLDLILEKIYDVLILFGPFVDSKMTAKYESSPQEIFTDEILVRIEKYVRKGMNLKVILIPHPEDVFTVGIFPHSFTFLNDKKLDDRILMFSNPSLFYVNEFLFGLSTSDILLSLSSEELFCNQENEKADKCSDMLFCNDRISRICHHLIYQKSFVPVFPSKSPICYEKHNYLDMDVSPDFLIQCSKLITFEKQIGPTVVCNIGSQSTPDNKHYIEISLKSAKESNGKRYDISFLNLKNKS</sequence>
<name>A0A4Q9LGQ4_9MICR</name>
<proteinExistence type="inferred from homology"/>
<dbReference type="PANTHER" id="PTHR23061:SF12">
    <property type="entry name" value="DNA POLYMERASE ALPHA SUBUNIT B"/>
    <property type="match status" value="1"/>
</dbReference>
<feature type="domain" description="DNA polymerase alpha/delta/epsilon subunit B" evidence="6">
    <location>
        <begin position="172"/>
        <end position="378"/>
    </location>
</feature>
<dbReference type="Pfam" id="PF04042">
    <property type="entry name" value="DNA_pol_E_B"/>
    <property type="match status" value="1"/>
</dbReference>
<dbReference type="InterPro" id="IPR007185">
    <property type="entry name" value="DNA_pol_a/d/e_bsu"/>
</dbReference>
<evidence type="ECO:0000313" key="8">
    <source>
        <dbReference type="EMBL" id="TBU06916.1"/>
    </source>
</evidence>
<evidence type="ECO:0000256" key="1">
    <source>
        <dbReference type="ARBA" id="ARBA00004123"/>
    </source>
</evidence>
<evidence type="ECO:0000256" key="2">
    <source>
        <dbReference type="ARBA" id="ARBA00007299"/>
    </source>
</evidence>
<keyword evidence="4" id="KW-0235">DNA replication</keyword>
<accession>A0A4Q9LGQ4</accession>
<protein>
    <recommendedName>
        <fullName evidence="3">DNA polymerase alpha subunit B</fullName>
    </recommendedName>
</protein>
<dbReference type="InterPro" id="IPR054300">
    <property type="entry name" value="OB_DPOA2"/>
</dbReference>
<comment type="caution">
    <text evidence="8">The sequence shown here is derived from an EMBL/GenBank/DDBJ whole genome shotgun (WGS) entry which is preliminary data.</text>
</comment>
<comment type="subcellular location">
    <subcellularLocation>
        <location evidence="1">Nucleus</location>
    </subcellularLocation>
</comment>
<dbReference type="AlphaFoldDB" id="A0A4Q9LGQ4"/>
<dbReference type="Proteomes" id="UP000293045">
    <property type="component" value="Unassembled WGS sequence"/>
</dbReference>
<keyword evidence="5" id="KW-0539">Nucleus</keyword>